<dbReference type="SUPFAM" id="SSF56281">
    <property type="entry name" value="Metallo-hydrolase/oxidoreductase"/>
    <property type="match status" value="1"/>
</dbReference>
<dbReference type="Gene3D" id="3.60.15.10">
    <property type="entry name" value="Ribonuclease Z/Hydroxyacylglutathione hydrolase-like"/>
    <property type="match status" value="1"/>
</dbReference>
<name>A0ABS8GV37_9FLAO</name>
<dbReference type="InterPro" id="IPR036866">
    <property type="entry name" value="RibonucZ/Hydroxyglut_hydro"/>
</dbReference>
<sequence>MKKILLTALVVTTLFSCKNETKNQEEVTTETEEMAMTEESEMEAAFDITPIEHATAVFTLGDAVFYIDPVGGAEAFEGQPAPQYILLTDIHGDHLNQATLKAVAKPDTKIFAPQAVFDQLEGPIRSQVTVMNNDDTQSWDGYTLTAIPMYNLREEAKQFHVKGRGNGYVLEKDGTRIYFSGDTEDIPEMRNLEDIDKAFVCMNLPYTMTVESAADGVIAFAPDEVYPYHFRGQGGLSDTDTFKSIVDSANVGTEVIMLDWYPNKSE</sequence>
<protein>
    <submittedName>
        <fullName evidence="1">MBL fold metallo-hydrolase</fullName>
    </submittedName>
</protein>
<organism evidence="1 2">
    <name type="scientific">Leeuwenhoekiella parthenopeia</name>
    <dbReference type="NCBI Taxonomy" id="2890320"/>
    <lineage>
        <taxon>Bacteria</taxon>
        <taxon>Pseudomonadati</taxon>
        <taxon>Bacteroidota</taxon>
        <taxon>Flavobacteriia</taxon>
        <taxon>Flavobacteriales</taxon>
        <taxon>Flavobacteriaceae</taxon>
        <taxon>Leeuwenhoekiella</taxon>
    </lineage>
</organism>
<accession>A0ABS8GV37</accession>
<dbReference type="RefSeq" id="WP_228230947.1">
    <property type="nucleotide sequence ID" value="NZ_JAJGMW010000020.1"/>
</dbReference>
<keyword evidence="2" id="KW-1185">Reference proteome</keyword>
<dbReference type="PANTHER" id="PTHR43546">
    <property type="entry name" value="UPF0173 METAL-DEPENDENT HYDROLASE MJ1163-RELATED"/>
    <property type="match status" value="1"/>
</dbReference>
<dbReference type="PROSITE" id="PS51257">
    <property type="entry name" value="PROKAR_LIPOPROTEIN"/>
    <property type="match status" value="1"/>
</dbReference>
<dbReference type="Pfam" id="PF13483">
    <property type="entry name" value="Lactamase_B_3"/>
    <property type="match status" value="1"/>
</dbReference>
<dbReference type="Proteomes" id="UP001197770">
    <property type="component" value="Unassembled WGS sequence"/>
</dbReference>
<proteinExistence type="predicted"/>
<dbReference type="EMBL" id="JAJGMW010000020">
    <property type="protein sequence ID" value="MCC4213875.1"/>
    <property type="molecule type" value="Genomic_DNA"/>
</dbReference>
<evidence type="ECO:0000313" key="1">
    <source>
        <dbReference type="EMBL" id="MCC4213875.1"/>
    </source>
</evidence>
<evidence type="ECO:0000313" key="2">
    <source>
        <dbReference type="Proteomes" id="UP001197770"/>
    </source>
</evidence>
<reference evidence="1 2" key="1">
    <citation type="submission" date="2021-11" db="EMBL/GenBank/DDBJ databases">
        <title>Seasonal and diel survey of microbial diversity of the Tyrrhenian coast.</title>
        <authorList>
            <person name="Gattoni G."/>
            <person name="Corral P."/>
        </authorList>
    </citation>
    <scope>NUCLEOTIDE SEQUENCE [LARGE SCALE GENOMIC DNA]</scope>
    <source>
        <strain evidence="1 2">Mr9</strain>
    </source>
</reference>
<comment type="caution">
    <text evidence="1">The sequence shown here is derived from an EMBL/GenBank/DDBJ whole genome shotgun (WGS) entry which is preliminary data.</text>
</comment>
<dbReference type="PANTHER" id="PTHR43546:SF3">
    <property type="entry name" value="UPF0173 METAL-DEPENDENT HYDROLASE MJ1163"/>
    <property type="match status" value="1"/>
</dbReference>
<dbReference type="InterPro" id="IPR050114">
    <property type="entry name" value="UPF0173_UPF0282_UlaG_hydrolase"/>
</dbReference>
<gene>
    <name evidence="1" type="ORF">LLW17_14185</name>
</gene>